<reference evidence="2 3" key="1">
    <citation type="journal article" date="2012" name="BMC Genomics">
        <title>The genome sequence of Propionibacterium acidipropionici provides insights into its biotechnological and industrial potential.</title>
        <authorList>
            <person name="Parizzi L.P."/>
            <person name="Grassi M.C."/>
            <person name="Llerena L.A."/>
            <person name="Carazzolle M.F."/>
            <person name="Queiroz V.L."/>
            <person name="Lunardi I."/>
            <person name="Zeidler A.F."/>
            <person name="Teixeira P.J."/>
            <person name="Mieczkowski P."/>
            <person name="Rincones J."/>
            <person name="Pereira G.A."/>
        </authorList>
    </citation>
    <scope>NUCLEOTIDE SEQUENCE [LARGE SCALE GENOMIC DNA]</scope>
    <source>
        <strain evidence="3">ATCC 4875 / DSM 20272 / JCM 6432 / NBRC 12425 / NCIMB 8070</strain>
    </source>
</reference>
<dbReference type="Gene3D" id="3.90.960.10">
    <property type="entry name" value="YbaK/aminoacyl-tRNA synthetase-associated domain"/>
    <property type="match status" value="1"/>
</dbReference>
<accession>K7SLH9</accession>
<dbReference type="GO" id="GO:0004812">
    <property type="term" value="F:aminoacyl-tRNA ligase activity"/>
    <property type="evidence" value="ECO:0007669"/>
    <property type="project" value="UniProtKB-KW"/>
</dbReference>
<dbReference type="EMBL" id="CP003493">
    <property type="protein sequence ID" value="AFV90125.1"/>
    <property type="molecule type" value="Genomic_DNA"/>
</dbReference>
<evidence type="ECO:0000313" key="2">
    <source>
        <dbReference type="EMBL" id="AFV90125.1"/>
    </source>
</evidence>
<gene>
    <name evidence="2" type="ordered locus">PACID_23460</name>
</gene>
<dbReference type="CDD" id="cd04333">
    <property type="entry name" value="ProX_deacylase"/>
    <property type="match status" value="1"/>
</dbReference>
<dbReference type="eggNOG" id="COG2606">
    <property type="taxonomic scope" value="Bacteria"/>
</dbReference>
<dbReference type="AlphaFoldDB" id="K7SLH9"/>
<evidence type="ECO:0000313" key="3">
    <source>
        <dbReference type="Proteomes" id="UP000000214"/>
    </source>
</evidence>
<keyword evidence="2" id="KW-0030">Aminoacyl-tRNA synthetase</keyword>
<dbReference type="InterPro" id="IPR007214">
    <property type="entry name" value="YbaK/aa-tRNA-synth-assoc-dom"/>
</dbReference>
<keyword evidence="2" id="KW-0436">Ligase</keyword>
<evidence type="ECO:0000259" key="1">
    <source>
        <dbReference type="Pfam" id="PF04073"/>
    </source>
</evidence>
<feature type="domain" description="YbaK/aminoacyl-tRNA synthetase-associated" evidence="1">
    <location>
        <begin position="24"/>
        <end position="141"/>
    </location>
</feature>
<proteinExistence type="predicted"/>
<dbReference type="GO" id="GO:0002161">
    <property type="term" value="F:aminoacyl-tRNA deacylase activity"/>
    <property type="evidence" value="ECO:0007669"/>
    <property type="project" value="InterPro"/>
</dbReference>
<dbReference type="PANTHER" id="PTHR30411">
    <property type="entry name" value="CYTOPLASMIC PROTEIN"/>
    <property type="match status" value="1"/>
</dbReference>
<dbReference type="PANTHER" id="PTHR30411:SF1">
    <property type="entry name" value="CYTOPLASMIC PROTEIN"/>
    <property type="match status" value="1"/>
</dbReference>
<name>K7SLH9_ACIA4</name>
<dbReference type="RefSeq" id="WP_015071022.1">
    <property type="nucleotide sequence ID" value="NC_019395.1"/>
</dbReference>
<organism evidence="2 3">
    <name type="scientific">Acidipropionibacterium acidipropionici (strain ATCC 4875 / DSM 20272 / JCM 6432 / NBRC 12425 / NCIMB 8070 / 4)</name>
    <name type="common">Propionibacterium acidipropionici</name>
    <dbReference type="NCBI Taxonomy" id="1171373"/>
    <lineage>
        <taxon>Bacteria</taxon>
        <taxon>Bacillati</taxon>
        <taxon>Actinomycetota</taxon>
        <taxon>Actinomycetes</taxon>
        <taxon>Propionibacteriales</taxon>
        <taxon>Propionibacteriaceae</taxon>
        <taxon>Acidipropionibacterium</taxon>
    </lineage>
</organism>
<dbReference type="GeneID" id="88085391"/>
<dbReference type="PATRIC" id="fig|1171373.8.peg.2315"/>
<dbReference type="KEGG" id="pbo:PACID_23460"/>
<dbReference type="Proteomes" id="UP000000214">
    <property type="component" value="Chromosome"/>
</dbReference>
<protein>
    <submittedName>
        <fullName evidence="2">YbaK/prolyl-tRNA synthetase associated region</fullName>
    </submittedName>
</protein>
<dbReference type="HOGENOM" id="CLU_094875_0_3_11"/>
<dbReference type="Pfam" id="PF04073">
    <property type="entry name" value="tRNA_edit"/>
    <property type="match status" value="1"/>
</dbReference>
<dbReference type="SUPFAM" id="SSF55826">
    <property type="entry name" value="YbaK/ProRS associated domain"/>
    <property type="match status" value="1"/>
</dbReference>
<dbReference type="STRING" id="1171373.PACID_23460"/>
<sequence>MSVEGVQEFLDSHHTGLRVIEPEADTSTVEAAAAALGVTPAQIAKTLAVRAGDRVVLVVTAGTARLANAKFRARFGAKPRMLPGPEAQALTGQPVGGISPFGHDGGIEVFCDESLHAFGIVFPAGGSPNSAVRVTPDQIAELTGAQWVDVTKEPTS</sequence>
<dbReference type="InterPro" id="IPR036754">
    <property type="entry name" value="YbaK/aa-tRNA-synt-asso_dom_sf"/>
</dbReference>